<keyword evidence="2" id="KW-0378">Hydrolase</keyword>
<dbReference type="InterPro" id="IPR051044">
    <property type="entry name" value="MAG_DAG_Lipase"/>
</dbReference>
<dbReference type="PANTHER" id="PTHR11614">
    <property type="entry name" value="PHOSPHOLIPASE-RELATED"/>
    <property type="match status" value="1"/>
</dbReference>
<proteinExistence type="predicted"/>
<protein>
    <submittedName>
        <fullName evidence="2">Alpha/beta hydrolase</fullName>
    </submittedName>
</protein>
<dbReference type="GO" id="GO:0016787">
    <property type="term" value="F:hydrolase activity"/>
    <property type="evidence" value="ECO:0007669"/>
    <property type="project" value="UniProtKB-KW"/>
</dbReference>
<dbReference type="SUPFAM" id="SSF53474">
    <property type="entry name" value="alpha/beta-Hydrolases"/>
    <property type="match status" value="1"/>
</dbReference>
<dbReference type="OrthoDB" id="9801217at2"/>
<accession>A0A2S1LGR4</accession>
<dbReference type="Proteomes" id="UP000244527">
    <property type="component" value="Chromosome"/>
</dbReference>
<dbReference type="KEGG" id="ffa:FFWV33_16280"/>
<evidence type="ECO:0000313" key="2">
    <source>
        <dbReference type="EMBL" id="AWG22972.1"/>
    </source>
</evidence>
<evidence type="ECO:0000313" key="3">
    <source>
        <dbReference type="Proteomes" id="UP000244527"/>
    </source>
</evidence>
<organism evidence="2 3">
    <name type="scientific">Flavobacterium faecale</name>
    <dbReference type="NCBI Taxonomy" id="1355330"/>
    <lineage>
        <taxon>Bacteria</taxon>
        <taxon>Pseudomonadati</taxon>
        <taxon>Bacteroidota</taxon>
        <taxon>Flavobacteriia</taxon>
        <taxon>Flavobacteriales</taxon>
        <taxon>Flavobacteriaceae</taxon>
        <taxon>Flavobacterium</taxon>
    </lineage>
</organism>
<dbReference type="Gene3D" id="3.40.50.1820">
    <property type="entry name" value="alpha/beta hydrolase"/>
    <property type="match status" value="1"/>
</dbReference>
<sequence length="327" mass="37669">MQHNQHSDPKNTAYKRDVLGGNFENRTLTLKNDYEGKAIATLVRSLCSSTSNKAVLYIHGFNDYFFQEELATNFNTKGYNFYALDLRKYGRSHLPHQKLNNVRSLLEYDEELILALDIIKEEWNKQILLNGHSTGGLIITYFASRNPNSTLFQGLICNSPFYAYNLSFFERKFAIPILSWIGEKFPNPLLPAGFNDMYGQSLHKDYFGEWEYSMVWKPISISKVNLGFLHAIYEAQQNIQNNCSVTVPLLVLHSDKSIMVSNWTDKLKVSDAVLDVEHIAKYGKLIKGNVTVVEIKEGMHDLVLSKLEVRQQVYNEIFGWINTQYKN</sequence>
<reference evidence="2 3" key="1">
    <citation type="submission" date="2017-04" db="EMBL/GenBank/DDBJ databases">
        <title>Compelte genome sequence of WV33.</title>
        <authorList>
            <person name="Lee P.C."/>
        </authorList>
    </citation>
    <scope>NUCLEOTIDE SEQUENCE [LARGE SCALE GENOMIC DNA]</scope>
    <source>
        <strain evidence="2 3">WV33</strain>
    </source>
</reference>
<dbReference type="InterPro" id="IPR029058">
    <property type="entry name" value="AB_hydrolase_fold"/>
</dbReference>
<gene>
    <name evidence="2" type="ORF">FFWV33_16280</name>
</gene>
<feature type="domain" description="Serine aminopeptidase S33" evidence="1">
    <location>
        <begin position="52"/>
        <end position="262"/>
    </location>
</feature>
<dbReference type="Pfam" id="PF12146">
    <property type="entry name" value="Hydrolase_4"/>
    <property type="match status" value="1"/>
</dbReference>
<dbReference type="InterPro" id="IPR022742">
    <property type="entry name" value="Hydrolase_4"/>
</dbReference>
<dbReference type="RefSeq" id="WP_108741876.1">
    <property type="nucleotide sequence ID" value="NZ_CP020918.1"/>
</dbReference>
<dbReference type="AlphaFoldDB" id="A0A2S1LGR4"/>
<dbReference type="EMBL" id="CP020918">
    <property type="protein sequence ID" value="AWG22972.1"/>
    <property type="molecule type" value="Genomic_DNA"/>
</dbReference>
<keyword evidence="3" id="KW-1185">Reference proteome</keyword>
<evidence type="ECO:0000259" key="1">
    <source>
        <dbReference type="Pfam" id="PF12146"/>
    </source>
</evidence>
<name>A0A2S1LGR4_9FLAO</name>